<dbReference type="AlphaFoldDB" id="A0A7D4A727"/>
<proteinExistence type="predicted"/>
<evidence type="ECO:0000256" key="1">
    <source>
        <dbReference type="SAM" id="Phobius"/>
    </source>
</evidence>
<keyword evidence="3" id="KW-1185">Reference proteome</keyword>
<dbReference type="Proteomes" id="UP000501240">
    <property type="component" value="Chromosome"/>
</dbReference>
<feature type="transmembrane region" description="Helical" evidence="1">
    <location>
        <begin position="7"/>
        <end position="31"/>
    </location>
</feature>
<accession>A0A7D4A727</accession>
<feature type="transmembrane region" description="Helical" evidence="1">
    <location>
        <begin position="37"/>
        <end position="59"/>
    </location>
</feature>
<gene>
    <name evidence="2" type="ORF">ACTIVE_4308</name>
</gene>
<name>A0A7D4A727_ACTVE</name>
<organism evidence="2 3">
    <name type="scientific">Actinomadura verrucosospora</name>
    <dbReference type="NCBI Taxonomy" id="46165"/>
    <lineage>
        <taxon>Bacteria</taxon>
        <taxon>Bacillati</taxon>
        <taxon>Actinomycetota</taxon>
        <taxon>Actinomycetes</taxon>
        <taxon>Streptosporangiales</taxon>
        <taxon>Thermomonosporaceae</taxon>
        <taxon>Actinomadura</taxon>
    </lineage>
</organism>
<keyword evidence="1" id="KW-0812">Transmembrane</keyword>
<evidence type="ECO:0000313" key="2">
    <source>
        <dbReference type="EMBL" id="QKG22667.1"/>
    </source>
</evidence>
<keyword evidence="1" id="KW-0472">Membrane</keyword>
<protein>
    <submittedName>
        <fullName evidence="2">Uncharacterized protein</fullName>
    </submittedName>
</protein>
<keyword evidence="1" id="KW-1133">Transmembrane helix</keyword>
<dbReference type="EMBL" id="CP053892">
    <property type="protein sequence ID" value="QKG22667.1"/>
    <property type="molecule type" value="Genomic_DNA"/>
</dbReference>
<evidence type="ECO:0000313" key="3">
    <source>
        <dbReference type="Proteomes" id="UP000501240"/>
    </source>
</evidence>
<sequence>MTPILVRWLYVLALVVIASGTVFGLLWVWSFASWMGWAMWLAAPIVVGLAVLLVVRIICEHIIAKTQPVPRRRLWPTRHLCRLRKFIDPDPAPSRTDARRSGALVRANGAQGVRDRFARTSAPVRGGPGGGAAPWFELAQLLRLSSQSKRFPVDSEFYIAPSRGRDVTDSIEFFRAGFKLGRIYPTEASMLGGRE</sequence>
<reference evidence="2 3" key="1">
    <citation type="submission" date="2020-05" db="EMBL/GenBank/DDBJ databases">
        <title>Actinomadura verrucosospora NRRL-B18236 (PFL_A860) Genome sequencing and assembly.</title>
        <authorList>
            <person name="Samborskyy M."/>
        </authorList>
    </citation>
    <scope>NUCLEOTIDE SEQUENCE [LARGE SCALE GENOMIC DNA]</scope>
    <source>
        <strain evidence="2 3">NRRL:B18236</strain>
    </source>
</reference>